<evidence type="ECO:0000313" key="3">
    <source>
        <dbReference type="Proteomes" id="UP000613030"/>
    </source>
</evidence>
<evidence type="ECO:0000259" key="1">
    <source>
        <dbReference type="Pfam" id="PF18925"/>
    </source>
</evidence>
<feature type="domain" description="DUF5675" evidence="1">
    <location>
        <begin position="5"/>
        <end position="126"/>
    </location>
</feature>
<evidence type="ECO:0000313" key="2">
    <source>
        <dbReference type="EMBL" id="MBL0740995.1"/>
    </source>
</evidence>
<organism evidence="2 3">
    <name type="scientific">Chryseolinea lacunae</name>
    <dbReference type="NCBI Taxonomy" id="2801331"/>
    <lineage>
        <taxon>Bacteria</taxon>
        <taxon>Pseudomonadati</taxon>
        <taxon>Bacteroidota</taxon>
        <taxon>Cytophagia</taxon>
        <taxon>Cytophagales</taxon>
        <taxon>Fulvivirgaceae</taxon>
        <taxon>Chryseolinea</taxon>
    </lineage>
</organism>
<dbReference type="Pfam" id="PF18925">
    <property type="entry name" value="DUF5675"/>
    <property type="match status" value="1"/>
</dbReference>
<dbReference type="RefSeq" id="WP_202008360.1">
    <property type="nucleotide sequence ID" value="NZ_JAERRB010000002.1"/>
</dbReference>
<gene>
    <name evidence="2" type="ORF">JI741_07175</name>
</gene>
<keyword evidence="3" id="KW-1185">Reference proteome</keyword>
<accession>A0ABS1KNF9</accession>
<dbReference type="EMBL" id="JAERRB010000002">
    <property type="protein sequence ID" value="MBL0740995.1"/>
    <property type="molecule type" value="Genomic_DNA"/>
</dbReference>
<proteinExistence type="predicted"/>
<name>A0ABS1KNF9_9BACT</name>
<dbReference type="Proteomes" id="UP000613030">
    <property type="component" value="Unassembled WGS sequence"/>
</dbReference>
<protein>
    <recommendedName>
        <fullName evidence="1">DUF5675 domain-containing protein</fullName>
    </recommendedName>
</protein>
<comment type="caution">
    <text evidence="2">The sequence shown here is derived from an EMBL/GenBank/DDBJ whole genome shotgun (WGS) entry which is preliminary data.</text>
</comment>
<sequence>MTAIIERHYLAVETLGELVVHNNDQEIFRCKTLELPWKENRRNISCIPEGTYTVKKRRATRTRKYNHFHVLNVPNRNSILIHIGNKVTDILGCILVGARLGDVNQDGVPDVVQSTVTLKAMYEIMPEEFELVIREKEMSGGE</sequence>
<reference evidence="2 3" key="1">
    <citation type="submission" date="2021-01" db="EMBL/GenBank/DDBJ databases">
        <title>Chryseolinea sp. Jin1 Genome sequencing and assembly.</title>
        <authorList>
            <person name="Kim I."/>
        </authorList>
    </citation>
    <scope>NUCLEOTIDE SEQUENCE [LARGE SCALE GENOMIC DNA]</scope>
    <source>
        <strain evidence="2 3">Jin1</strain>
    </source>
</reference>
<dbReference type="InterPro" id="IPR043732">
    <property type="entry name" value="DUF5675"/>
</dbReference>